<evidence type="ECO:0000313" key="6">
    <source>
        <dbReference type="Proteomes" id="UP000176846"/>
    </source>
</evidence>
<name>A0A1F7UV05_9BACT</name>
<dbReference type="PANTHER" id="PTHR24220:SF86">
    <property type="entry name" value="ABC TRANSPORTER ABCH.1"/>
    <property type="match status" value="1"/>
</dbReference>
<dbReference type="SMART" id="SM00382">
    <property type="entry name" value="AAA"/>
    <property type="match status" value="1"/>
</dbReference>
<dbReference type="CDD" id="cd03255">
    <property type="entry name" value="ABC_MJ0796_LolCDE_FtsE"/>
    <property type="match status" value="1"/>
</dbReference>
<dbReference type="InterPro" id="IPR017911">
    <property type="entry name" value="MacB-like_ATP-bd"/>
</dbReference>
<feature type="domain" description="ABC transporter" evidence="4">
    <location>
        <begin position="17"/>
        <end position="251"/>
    </location>
</feature>
<dbReference type="InterPro" id="IPR003439">
    <property type="entry name" value="ABC_transporter-like_ATP-bd"/>
</dbReference>
<sequence>MQETTEHVNHNGRSPLILVRGLEKTYYSEGVPTPVLHGLTFSVESGEFVAIMGPSGSGKSTLLHILGFLDEPTGGQYLFESKTVEEYSPTELAHVRNERMGFIFQAFNLLPRMAILENVRLPLLYSNISPREWDERAQKALEAVGLSHRLSFEPSQLSGGEKQRVAIARSLVTNPSVIFADEPTGNLDSRSGQAVMEILEKLNTEDKHTIILITHETYTAEHAARVINIKDGLIESDRRVDHRLNAHENFIK</sequence>
<dbReference type="PANTHER" id="PTHR24220">
    <property type="entry name" value="IMPORT ATP-BINDING PROTEIN"/>
    <property type="match status" value="1"/>
</dbReference>
<dbReference type="GO" id="GO:0005524">
    <property type="term" value="F:ATP binding"/>
    <property type="evidence" value="ECO:0007669"/>
    <property type="project" value="UniProtKB-KW"/>
</dbReference>
<keyword evidence="1" id="KW-0813">Transport</keyword>
<dbReference type="InterPro" id="IPR017871">
    <property type="entry name" value="ABC_transporter-like_CS"/>
</dbReference>
<dbReference type="GO" id="GO:0022857">
    <property type="term" value="F:transmembrane transporter activity"/>
    <property type="evidence" value="ECO:0007669"/>
    <property type="project" value="TreeGrafter"/>
</dbReference>
<dbReference type="Proteomes" id="UP000176846">
    <property type="component" value="Unassembled WGS sequence"/>
</dbReference>
<evidence type="ECO:0000259" key="4">
    <source>
        <dbReference type="PROSITE" id="PS50893"/>
    </source>
</evidence>
<keyword evidence="3" id="KW-0067">ATP-binding</keyword>
<dbReference type="Gene3D" id="3.40.50.300">
    <property type="entry name" value="P-loop containing nucleotide triphosphate hydrolases"/>
    <property type="match status" value="1"/>
</dbReference>
<dbReference type="Pfam" id="PF00005">
    <property type="entry name" value="ABC_tran"/>
    <property type="match status" value="1"/>
</dbReference>
<dbReference type="InterPro" id="IPR027417">
    <property type="entry name" value="P-loop_NTPase"/>
</dbReference>
<dbReference type="GO" id="GO:0005886">
    <property type="term" value="C:plasma membrane"/>
    <property type="evidence" value="ECO:0007669"/>
    <property type="project" value="TreeGrafter"/>
</dbReference>
<dbReference type="SUPFAM" id="SSF52540">
    <property type="entry name" value="P-loop containing nucleoside triphosphate hydrolases"/>
    <property type="match status" value="1"/>
</dbReference>
<evidence type="ECO:0000256" key="3">
    <source>
        <dbReference type="ARBA" id="ARBA00022840"/>
    </source>
</evidence>
<protein>
    <recommendedName>
        <fullName evidence="4">ABC transporter domain-containing protein</fullName>
    </recommendedName>
</protein>
<dbReference type="FunFam" id="3.40.50.300:FF:000032">
    <property type="entry name" value="Export ABC transporter ATP-binding protein"/>
    <property type="match status" value="1"/>
</dbReference>
<dbReference type="GO" id="GO:0098796">
    <property type="term" value="C:membrane protein complex"/>
    <property type="evidence" value="ECO:0007669"/>
    <property type="project" value="UniProtKB-ARBA"/>
</dbReference>
<dbReference type="AlphaFoldDB" id="A0A1F7UV05"/>
<keyword evidence="2" id="KW-0547">Nucleotide-binding</keyword>
<dbReference type="EMBL" id="MGEK01000023">
    <property type="protein sequence ID" value="OGL82123.1"/>
    <property type="molecule type" value="Genomic_DNA"/>
</dbReference>
<evidence type="ECO:0000256" key="1">
    <source>
        <dbReference type="ARBA" id="ARBA00022448"/>
    </source>
</evidence>
<organism evidence="5 6">
    <name type="scientific">Candidatus Uhrbacteria bacterium RIFCSPLOWO2_01_FULL_47_25</name>
    <dbReference type="NCBI Taxonomy" id="1802402"/>
    <lineage>
        <taxon>Bacteria</taxon>
        <taxon>Candidatus Uhriibacteriota</taxon>
    </lineage>
</organism>
<evidence type="ECO:0000313" key="5">
    <source>
        <dbReference type="EMBL" id="OGL82123.1"/>
    </source>
</evidence>
<comment type="caution">
    <text evidence="5">The sequence shown here is derived from an EMBL/GenBank/DDBJ whole genome shotgun (WGS) entry which is preliminary data.</text>
</comment>
<dbReference type="PROSITE" id="PS00211">
    <property type="entry name" value="ABC_TRANSPORTER_1"/>
    <property type="match status" value="1"/>
</dbReference>
<proteinExistence type="predicted"/>
<dbReference type="GO" id="GO:0016887">
    <property type="term" value="F:ATP hydrolysis activity"/>
    <property type="evidence" value="ECO:0007669"/>
    <property type="project" value="InterPro"/>
</dbReference>
<dbReference type="PROSITE" id="PS50893">
    <property type="entry name" value="ABC_TRANSPORTER_2"/>
    <property type="match status" value="1"/>
</dbReference>
<dbReference type="InterPro" id="IPR003593">
    <property type="entry name" value="AAA+_ATPase"/>
</dbReference>
<reference evidence="5 6" key="1">
    <citation type="journal article" date="2016" name="Nat. Commun.">
        <title>Thousands of microbial genomes shed light on interconnected biogeochemical processes in an aquifer system.</title>
        <authorList>
            <person name="Anantharaman K."/>
            <person name="Brown C.T."/>
            <person name="Hug L.A."/>
            <person name="Sharon I."/>
            <person name="Castelle C.J."/>
            <person name="Probst A.J."/>
            <person name="Thomas B.C."/>
            <person name="Singh A."/>
            <person name="Wilkins M.J."/>
            <person name="Karaoz U."/>
            <person name="Brodie E.L."/>
            <person name="Williams K.H."/>
            <person name="Hubbard S.S."/>
            <person name="Banfield J.F."/>
        </authorList>
    </citation>
    <scope>NUCLEOTIDE SEQUENCE [LARGE SCALE GENOMIC DNA]</scope>
</reference>
<accession>A0A1F7UV05</accession>
<evidence type="ECO:0000256" key="2">
    <source>
        <dbReference type="ARBA" id="ARBA00022741"/>
    </source>
</evidence>
<gene>
    <name evidence="5" type="ORF">A2936_01000</name>
</gene>
<dbReference type="InterPro" id="IPR015854">
    <property type="entry name" value="ABC_transpr_LolD-like"/>
</dbReference>